<dbReference type="InterPro" id="IPR058518">
    <property type="entry name" value="DUF8205"/>
</dbReference>
<reference evidence="3 4" key="1">
    <citation type="journal article" date="2018" name="Evol. Lett.">
        <title>Horizontal gene cluster transfer increased hallucinogenic mushroom diversity.</title>
        <authorList>
            <person name="Reynolds H.T."/>
            <person name="Vijayakumar V."/>
            <person name="Gluck-Thaler E."/>
            <person name="Korotkin H.B."/>
            <person name="Matheny P.B."/>
            <person name="Slot J.C."/>
        </authorList>
    </citation>
    <scope>NUCLEOTIDE SEQUENCE [LARGE SCALE GENOMIC DNA]</scope>
    <source>
        <strain evidence="3 4">SRW20</strain>
    </source>
</reference>
<evidence type="ECO:0000313" key="3">
    <source>
        <dbReference type="EMBL" id="PPQ65449.1"/>
    </source>
</evidence>
<dbReference type="InParanoid" id="A0A409VGR7"/>
<dbReference type="OrthoDB" id="3132099at2759"/>
<name>A0A409VGR7_9AGAR</name>
<sequence>MHTLMSCSQLRPSFELLAVMQHDLHLLDDAELKKRYASKPVSLTVYVQFEPAHPRNVLRLLSSAATSVSPGASPVRDHTPMAAVPQVLASGYPTDAELSAQPHFHELFRRARDSDLAGQTPDAVSPPLIVVMRVEQWLKMAGHDAGEAHSQKETTCFPITKRTLKIARQWREVPVAVPVDMGHVTDQPMVLTLNTHMETINGAIRHLNTQNQVRLRSRLPDWDRKLLSLVRVQPPASAKTHPYEYKFADFWRQKLAREYVYHLAAEKYKFDKEILPEPFFIGHVRMPKQVVEESLARARKAARGEGAGEFLLPGYLIYTITELEMSESGKGKTPQRLVNTKEPSTGAATEPSNASFYCGNPECTTFPDRTTFKRCSKVCFVEPGADEAYAYFFTHYLYYLSVTATSTCSARLFSTVLQRYASARRYTVVYEIAYRVRSLMLVEKVLTVFVFAYSALHATTDRPFHKVACGTAPSDEEEIKLRAKILHAMTTSAHLRGSFEIAAILEHRLHLLEEGDIIRMYGSKPLVIEMFIQYEPAHAKNFLRLFNSASEEGPGVPGDTTPMAAIPQIHSIAHPTEWEVSRDENYQKIYKAALENDVVGKTLEGIPGIVVVLGIEHRLKLRGMKAEETYRQKEMNSFGISRRVFKVTADWDVNTIPAMPLHFGSRTTKEMTMTVENHIEFMNIQLRNLDANNELRLRTRLPEFDRKLISLAALEQPVSLSVSATEARLLNNWHKKAAREYIYRAAVEHYGFDMEILPAPQFDGHIDRPYHKVACSKPSDEEEKKIKFETLRTLAMSPHLRKSFEIAAILHHRLHLLEDEDIVRMYSSRPLPVNIYVQYEPAHVKNFLRLLNSASEETPGLPGDTTPMAAIPQILPSGHPVATELDVIRNEFYHQTYKAAVDSGLVKTPGIPSVHGLVVVLAFEHRLKMPGSRFDETYMQRSMACITITKEVLDLTRNRHANTIPASPLPFGSLSTNEMTLTLDNHFEFINGQIRQLDANNELRLRTRLPDFDRKLISLAALEQPITLPVPPSEDRFVKNWHKKAAREYIYHAAAEHYGFDKDILPEPQFDGHVDRSKSIASARTRFDERKWNRGEGPLRCPIEIADLD</sequence>
<comment type="caution">
    <text evidence="3">The sequence shown here is derived from an EMBL/GenBank/DDBJ whole genome shotgun (WGS) entry which is preliminary data.</text>
</comment>
<dbReference type="AlphaFoldDB" id="A0A409VGR7"/>
<feature type="region of interest" description="Disordered" evidence="1">
    <location>
        <begin position="328"/>
        <end position="349"/>
    </location>
</feature>
<protein>
    <recommendedName>
        <fullName evidence="2">DUF8205 domain-containing protein</fullName>
    </recommendedName>
</protein>
<evidence type="ECO:0000313" key="4">
    <source>
        <dbReference type="Proteomes" id="UP000284706"/>
    </source>
</evidence>
<accession>A0A409VGR7</accession>
<proteinExistence type="predicted"/>
<gene>
    <name evidence="3" type="ORF">CVT26_000101</name>
</gene>
<keyword evidence="4" id="KW-1185">Reference proteome</keyword>
<feature type="domain" description="DUF8205" evidence="2">
    <location>
        <begin position="792"/>
        <end position="1051"/>
    </location>
</feature>
<feature type="compositionally biased region" description="Polar residues" evidence="1">
    <location>
        <begin position="336"/>
        <end position="349"/>
    </location>
</feature>
<dbReference type="Pfam" id="PF26632">
    <property type="entry name" value="DUF8205"/>
    <property type="match status" value="3"/>
</dbReference>
<dbReference type="EMBL" id="NHYE01005653">
    <property type="protein sequence ID" value="PPQ65449.1"/>
    <property type="molecule type" value="Genomic_DNA"/>
</dbReference>
<evidence type="ECO:0000256" key="1">
    <source>
        <dbReference type="SAM" id="MobiDB-lite"/>
    </source>
</evidence>
<feature type="domain" description="DUF8205" evidence="2">
    <location>
        <begin position="493"/>
        <end position="743"/>
    </location>
</feature>
<evidence type="ECO:0000259" key="2">
    <source>
        <dbReference type="Pfam" id="PF26632"/>
    </source>
</evidence>
<organism evidence="3 4">
    <name type="scientific">Gymnopilus dilepis</name>
    <dbReference type="NCBI Taxonomy" id="231916"/>
    <lineage>
        <taxon>Eukaryota</taxon>
        <taxon>Fungi</taxon>
        <taxon>Dikarya</taxon>
        <taxon>Basidiomycota</taxon>
        <taxon>Agaricomycotina</taxon>
        <taxon>Agaricomycetes</taxon>
        <taxon>Agaricomycetidae</taxon>
        <taxon>Agaricales</taxon>
        <taxon>Agaricineae</taxon>
        <taxon>Hymenogastraceae</taxon>
        <taxon>Gymnopilus</taxon>
    </lineage>
</organism>
<dbReference type="Proteomes" id="UP000284706">
    <property type="component" value="Unassembled WGS sequence"/>
</dbReference>
<feature type="domain" description="DUF8205" evidence="2">
    <location>
        <begin position="34"/>
        <end position="261"/>
    </location>
</feature>